<keyword evidence="1" id="KW-0812">Transmembrane</keyword>
<gene>
    <name evidence="2" type="ORF">GUITHDRAFT_122833</name>
</gene>
<evidence type="ECO:0000313" key="2">
    <source>
        <dbReference type="EMBL" id="EKX30959.1"/>
    </source>
</evidence>
<dbReference type="HOGENOM" id="CLU_2390693_0_0_1"/>
<evidence type="ECO:0000313" key="4">
    <source>
        <dbReference type="Proteomes" id="UP000011087"/>
    </source>
</evidence>
<dbReference type="RefSeq" id="XP_005817939.1">
    <property type="nucleotide sequence ID" value="XM_005817882.1"/>
</dbReference>
<dbReference type="EMBL" id="JH993432">
    <property type="protein sequence ID" value="EKX30959.1"/>
    <property type="molecule type" value="Genomic_DNA"/>
</dbReference>
<dbReference type="KEGG" id="gtt:GUITHDRAFT_122833"/>
<reference evidence="2 4" key="1">
    <citation type="journal article" date="2012" name="Nature">
        <title>Algal genomes reveal evolutionary mosaicism and the fate of nucleomorphs.</title>
        <authorList>
            <consortium name="DOE Joint Genome Institute"/>
            <person name="Curtis B.A."/>
            <person name="Tanifuji G."/>
            <person name="Burki F."/>
            <person name="Gruber A."/>
            <person name="Irimia M."/>
            <person name="Maruyama S."/>
            <person name="Arias M.C."/>
            <person name="Ball S.G."/>
            <person name="Gile G.H."/>
            <person name="Hirakawa Y."/>
            <person name="Hopkins J.F."/>
            <person name="Kuo A."/>
            <person name="Rensing S.A."/>
            <person name="Schmutz J."/>
            <person name="Symeonidi A."/>
            <person name="Elias M."/>
            <person name="Eveleigh R.J."/>
            <person name="Herman E.K."/>
            <person name="Klute M.J."/>
            <person name="Nakayama T."/>
            <person name="Obornik M."/>
            <person name="Reyes-Prieto A."/>
            <person name="Armbrust E.V."/>
            <person name="Aves S.J."/>
            <person name="Beiko R.G."/>
            <person name="Coutinho P."/>
            <person name="Dacks J.B."/>
            <person name="Durnford D.G."/>
            <person name="Fast N.M."/>
            <person name="Green B.R."/>
            <person name="Grisdale C.J."/>
            <person name="Hempel F."/>
            <person name="Henrissat B."/>
            <person name="Hoppner M.P."/>
            <person name="Ishida K."/>
            <person name="Kim E."/>
            <person name="Koreny L."/>
            <person name="Kroth P.G."/>
            <person name="Liu Y."/>
            <person name="Malik S.B."/>
            <person name="Maier U.G."/>
            <person name="McRose D."/>
            <person name="Mock T."/>
            <person name="Neilson J.A."/>
            <person name="Onodera N.T."/>
            <person name="Poole A.M."/>
            <person name="Pritham E.J."/>
            <person name="Richards T.A."/>
            <person name="Rocap G."/>
            <person name="Roy S.W."/>
            <person name="Sarai C."/>
            <person name="Schaack S."/>
            <person name="Shirato S."/>
            <person name="Slamovits C.H."/>
            <person name="Spencer D.F."/>
            <person name="Suzuki S."/>
            <person name="Worden A.Z."/>
            <person name="Zauner S."/>
            <person name="Barry K."/>
            <person name="Bell C."/>
            <person name="Bharti A.K."/>
            <person name="Crow J.A."/>
            <person name="Grimwood J."/>
            <person name="Kramer R."/>
            <person name="Lindquist E."/>
            <person name="Lucas S."/>
            <person name="Salamov A."/>
            <person name="McFadden G.I."/>
            <person name="Lane C.E."/>
            <person name="Keeling P.J."/>
            <person name="Gray M.W."/>
            <person name="Grigoriev I.V."/>
            <person name="Archibald J.M."/>
        </authorList>
    </citation>
    <scope>NUCLEOTIDE SEQUENCE</scope>
    <source>
        <strain evidence="2 4">CCMP2712</strain>
    </source>
</reference>
<dbReference type="Proteomes" id="UP000011087">
    <property type="component" value="Unassembled WGS sequence"/>
</dbReference>
<keyword evidence="1" id="KW-0472">Membrane</keyword>
<accession>L1I4Z0</accession>
<reference evidence="4" key="2">
    <citation type="submission" date="2012-11" db="EMBL/GenBank/DDBJ databases">
        <authorList>
            <person name="Kuo A."/>
            <person name="Curtis B.A."/>
            <person name="Tanifuji G."/>
            <person name="Burki F."/>
            <person name="Gruber A."/>
            <person name="Irimia M."/>
            <person name="Maruyama S."/>
            <person name="Arias M.C."/>
            <person name="Ball S.G."/>
            <person name="Gile G.H."/>
            <person name="Hirakawa Y."/>
            <person name="Hopkins J.F."/>
            <person name="Rensing S.A."/>
            <person name="Schmutz J."/>
            <person name="Symeonidi A."/>
            <person name="Elias M."/>
            <person name="Eveleigh R.J."/>
            <person name="Herman E.K."/>
            <person name="Klute M.J."/>
            <person name="Nakayama T."/>
            <person name="Obornik M."/>
            <person name="Reyes-Prieto A."/>
            <person name="Armbrust E.V."/>
            <person name="Aves S.J."/>
            <person name="Beiko R.G."/>
            <person name="Coutinho P."/>
            <person name="Dacks J.B."/>
            <person name="Durnford D.G."/>
            <person name="Fast N.M."/>
            <person name="Green B.R."/>
            <person name="Grisdale C."/>
            <person name="Hempe F."/>
            <person name="Henrissat B."/>
            <person name="Hoppner M.P."/>
            <person name="Ishida K.-I."/>
            <person name="Kim E."/>
            <person name="Koreny L."/>
            <person name="Kroth P.G."/>
            <person name="Liu Y."/>
            <person name="Malik S.-B."/>
            <person name="Maier U.G."/>
            <person name="McRose D."/>
            <person name="Mock T."/>
            <person name="Neilson J.A."/>
            <person name="Onodera N.T."/>
            <person name="Poole A.M."/>
            <person name="Pritham E.J."/>
            <person name="Richards T.A."/>
            <person name="Rocap G."/>
            <person name="Roy S.W."/>
            <person name="Sarai C."/>
            <person name="Schaack S."/>
            <person name="Shirato S."/>
            <person name="Slamovits C.H."/>
            <person name="Spencer D.F."/>
            <person name="Suzuki S."/>
            <person name="Worden A.Z."/>
            <person name="Zauner S."/>
            <person name="Barry K."/>
            <person name="Bell C."/>
            <person name="Bharti A.K."/>
            <person name="Crow J.A."/>
            <person name="Grimwood J."/>
            <person name="Kramer R."/>
            <person name="Lindquist E."/>
            <person name="Lucas S."/>
            <person name="Salamov A."/>
            <person name="McFadden G.I."/>
            <person name="Lane C.E."/>
            <person name="Keeling P.J."/>
            <person name="Gray M.W."/>
            <person name="Grigoriev I.V."/>
            <person name="Archibald J.M."/>
        </authorList>
    </citation>
    <scope>NUCLEOTIDE SEQUENCE</scope>
    <source>
        <strain evidence="4">CCMP2712</strain>
    </source>
</reference>
<reference evidence="3" key="3">
    <citation type="submission" date="2015-06" db="UniProtKB">
        <authorList>
            <consortium name="EnsemblProtists"/>
        </authorList>
    </citation>
    <scope>IDENTIFICATION</scope>
</reference>
<keyword evidence="1" id="KW-1133">Transmembrane helix</keyword>
<evidence type="ECO:0000313" key="3">
    <source>
        <dbReference type="EnsemblProtists" id="EKX30959"/>
    </source>
</evidence>
<name>L1I4Z0_GUITC</name>
<sequence>MSSYDNTTVMTLLSNTSWDFVTTTTSVGSDSQAAASISTTVVEMLMTTNSSAEASSSGKSGATMLQIIAFAISGGVAGLLLLMWCYFFGFRKYG</sequence>
<protein>
    <submittedName>
        <fullName evidence="2 3">Uncharacterized protein</fullName>
    </submittedName>
</protein>
<proteinExistence type="predicted"/>
<dbReference type="GeneID" id="17287679"/>
<dbReference type="PaxDb" id="55529-EKX30959"/>
<keyword evidence="4" id="KW-1185">Reference proteome</keyword>
<dbReference type="AlphaFoldDB" id="L1I4Z0"/>
<evidence type="ECO:0000256" key="1">
    <source>
        <dbReference type="SAM" id="Phobius"/>
    </source>
</evidence>
<dbReference type="EnsemblProtists" id="EKX30959">
    <property type="protein sequence ID" value="EKX30959"/>
    <property type="gene ID" value="GUITHDRAFT_122833"/>
</dbReference>
<feature type="transmembrane region" description="Helical" evidence="1">
    <location>
        <begin position="67"/>
        <end position="89"/>
    </location>
</feature>
<organism evidence="2">
    <name type="scientific">Guillardia theta (strain CCMP2712)</name>
    <name type="common">Cryptophyte</name>
    <dbReference type="NCBI Taxonomy" id="905079"/>
    <lineage>
        <taxon>Eukaryota</taxon>
        <taxon>Cryptophyceae</taxon>
        <taxon>Pyrenomonadales</taxon>
        <taxon>Geminigeraceae</taxon>
        <taxon>Guillardia</taxon>
    </lineage>
</organism>